<gene>
    <name evidence="1" type="ORF">ASIM_LOCUS17</name>
</gene>
<keyword evidence="2" id="KW-1185">Reference proteome</keyword>
<accession>A0A3P6NIJ8</accession>
<dbReference type="OrthoDB" id="5836300at2759"/>
<evidence type="ECO:0000313" key="1">
    <source>
        <dbReference type="EMBL" id="VDK17283.1"/>
    </source>
</evidence>
<dbReference type="Proteomes" id="UP000267096">
    <property type="component" value="Unassembled WGS sequence"/>
</dbReference>
<evidence type="ECO:0000313" key="2">
    <source>
        <dbReference type="Proteomes" id="UP000267096"/>
    </source>
</evidence>
<dbReference type="EMBL" id="UYRR01000002">
    <property type="protein sequence ID" value="VDK17283.1"/>
    <property type="molecule type" value="Genomic_DNA"/>
</dbReference>
<sequence>MFLTDFIYPKQTQSSSEMFIIYLAACSKDFRKVAAEFQRKLPRNIIRNSKDTKIIAMVERILTDCHRKSATNHWNRISDLLPKVALSLREQMECYDGLVEEQLACMNLSSFICQFIHKRFQFRLIPTRIIIKEMFVAEEGAEKCRKIIKDIQRRKKSRLNV</sequence>
<name>A0A3P6NIJ8_ANISI</name>
<organism evidence="1 2">
    <name type="scientific">Anisakis simplex</name>
    <name type="common">Herring worm</name>
    <dbReference type="NCBI Taxonomy" id="6269"/>
    <lineage>
        <taxon>Eukaryota</taxon>
        <taxon>Metazoa</taxon>
        <taxon>Ecdysozoa</taxon>
        <taxon>Nematoda</taxon>
        <taxon>Chromadorea</taxon>
        <taxon>Rhabditida</taxon>
        <taxon>Spirurina</taxon>
        <taxon>Ascaridomorpha</taxon>
        <taxon>Ascaridoidea</taxon>
        <taxon>Anisakidae</taxon>
        <taxon>Anisakis</taxon>
        <taxon>Anisakis simplex complex</taxon>
    </lineage>
</organism>
<proteinExistence type="predicted"/>
<protein>
    <submittedName>
        <fullName evidence="1">Uncharacterized protein</fullName>
    </submittedName>
</protein>
<reference evidence="1 2" key="1">
    <citation type="submission" date="2018-11" db="EMBL/GenBank/DDBJ databases">
        <authorList>
            <consortium name="Pathogen Informatics"/>
        </authorList>
    </citation>
    <scope>NUCLEOTIDE SEQUENCE [LARGE SCALE GENOMIC DNA]</scope>
</reference>
<dbReference type="AlphaFoldDB" id="A0A3P6NIJ8"/>